<dbReference type="RefSeq" id="WP_118798040.1">
    <property type="nucleotide sequence ID" value="NZ_JAOQKJ010000007.1"/>
</dbReference>
<evidence type="ECO:0000256" key="3">
    <source>
        <dbReference type="SAM" id="SignalP"/>
    </source>
</evidence>
<evidence type="ECO:0000313" key="5">
    <source>
        <dbReference type="EMBL" id="MCU6744817.1"/>
    </source>
</evidence>
<evidence type="ECO:0000256" key="2">
    <source>
        <dbReference type="ARBA" id="ARBA00007639"/>
    </source>
</evidence>
<feature type="signal peptide" evidence="3">
    <location>
        <begin position="1"/>
        <end position="21"/>
    </location>
</feature>
<comment type="subcellular location">
    <subcellularLocation>
        <location evidence="1">Cell envelope</location>
    </subcellularLocation>
</comment>
<dbReference type="InterPro" id="IPR050555">
    <property type="entry name" value="Bact_Solute-Bind_Prot2"/>
</dbReference>
<comment type="similarity">
    <text evidence="2">Belongs to the bacterial solute-binding protein 2 family.</text>
</comment>
<gene>
    <name evidence="5" type="ORF">OCV77_09940</name>
</gene>
<reference evidence="5 6" key="1">
    <citation type="journal article" date="2021" name="ISME Commun">
        <title>Automated analysis of genomic sequences facilitates high-throughput and comprehensive description of bacteria.</title>
        <authorList>
            <person name="Hitch T.C.A."/>
        </authorList>
    </citation>
    <scope>NUCLEOTIDE SEQUENCE [LARGE SCALE GENOMIC DNA]</scope>
    <source>
        <strain evidence="5 6">Sanger_18</strain>
    </source>
</reference>
<proteinExistence type="inferred from homology"/>
<comment type="caution">
    <text evidence="5">The sequence shown here is derived from an EMBL/GenBank/DDBJ whole genome shotgun (WGS) entry which is preliminary data.</text>
</comment>
<dbReference type="InterPro" id="IPR028082">
    <property type="entry name" value="Peripla_BP_I"/>
</dbReference>
<keyword evidence="6" id="KW-1185">Reference proteome</keyword>
<dbReference type="InterPro" id="IPR025997">
    <property type="entry name" value="SBP_2_dom"/>
</dbReference>
<dbReference type="Proteomes" id="UP001652432">
    <property type="component" value="Unassembled WGS sequence"/>
</dbReference>
<dbReference type="CDD" id="cd20001">
    <property type="entry name" value="PBP1_LsrB_Quorum_Sensing-like"/>
    <property type="match status" value="1"/>
</dbReference>
<dbReference type="Pfam" id="PF13407">
    <property type="entry name" value="Peripla_BP_4"/>
    <property type="match status" value="1"/>
</dbReference>
<feature type="domain" description="Periplasmic binding protein" evidence="4">
    <location>
        <begin position="52"/>
        <end position="310"/>
    </location>
</feature>
<protein>
    <submittedName>
        <fullName evidence="5">Substrate-binding domain-containing protein</fullName>
    </submittedName>
</protein>
<organism evidence="5 6">
    <name type="scientific">Suilimivivens aceti</name>
    <dbReference type="NCBI Taxonomy" id="2981774"/>
    <lineage>
        <taxon>Bacteria</taxon>
        <taxon>Bacillati</taxon>
        <taxon>Bacillota</taxon>
        <taxon>Clostridia</taxon>
        <taxon>Lachnospirales</taxon>
        <taxon>Lachnospiraceae</taxon>
        <taxon>Suilimivivens</taxon>
    </lineage>
</organism>
<dbReference type="PROSITE" id="PS51257">
    <property type="entry name" value="PROKAR_LIPOPROTEIN"/>
    <property type="match status" value="1"/>
</dbReference>
<dbReference type="PANTHER" id="PTHR30036">
    <property type="entry name" value="D-XYLOSE-BINDING PERIPLASMIC PROTEIN"/>
    <property type="match status" value="1"/>
</dbReference>
<sequence length="352" mass="37777">MKKKLVALSLTLAMLTSVVMGCGGSSTETASTENAATENADETTASGGGYTIATVVKDMSDPWALRHEEGVKEYAAETGNNCYAKGPAKTDSAEQIQVIEQLISQDIDALCVVPIDPEACTPVLQKARDKGIVVITHEAEGFEACDYDLEAFNNKEYGEAMMDELAKAMNYEGKYVTMVAFLSSVSHNDWMDAAVAHQKEAYPNMELIPEERLECEDNMNMAYEKAKEIIKKYPDIKGFLGASSYDPPGAAKAIDELGMTGQIFAVGTGVASVSGPYLESGSNPCVLCWDPALSGKAMCQLAVMVLNGEKDKIQTGLDLGIDGYNSVNVNGTDISGNAILVINKDNMSEYKF</sequence>
<dbReference type="SUPFAM" id="SSF53822">
    <property type="entry name" value="Periplasmic binding protein-like I"/>
    <property type="match status" value="1"/>
</dbReference>
<evidence type="ECO:0000259" key="4">
    <source>
        <dbReference type="Pfam" id="PF13407"/>
    </source>
</evidence>
<dbReference type="PANTHER" id="PTHR30036:SF7">
    <property type="entry name" value="ABC TRANSPORTER PERIPLASMIC-BINDING PROTEIN YPHF"/>
    <property type="match status" value="1"/>
</dbReference>
<feature type="chain" id="PRO_5046113994" evidence="3">
    <location>
        <begin position="22"/>
        <end position="352"/>
    </location>
</feature>
<name>A0ABT2T3N9_9FIRM</name>
<accession>A0ABT2T3N9</accession>
<evidence type="ECO:0000313" key="6">
    <source>
        <dbReference type="Proteomes" id="UP001652432"/>
    </source>
</evidence>
<keyword evidence="3" id="KW-0732">Signal</keyword>
<dbReference type="Gene3D" id="3.40.50.2300">
    <property type="match status" value="2"/>
</dbReference>
<evidence type="ECO:0000256" key="1">
    <source>
        <dbReference type="ARBA" id="ARBA00004196"/>
    </source>
</evidence>
<dbReference type="EMBL" id="JAOQKJ010000007">
    <property type="protein sequence ID" value="MCU6744817.1"/>
    <property type="molecule type" value="Genomic_DNA"/>
</dbReference>